<dbReference type="EMBL" id="JBEDNZ010000023">
    <property type="protein sequence ID" value="KAL0812177.1"/>
    <property type="molecule type" value="Genomic_DNA"/>
</dbReference>
<name>A0ABD0SEB3_LOXSC</name>
<dbReference type="Gene3D" id="3.30.40.10">
    <property type="entry name" value="Zinc/RING finger domain, C3HC4 (zinc finger)"/>
    <property type="match status" value="1"/>
</dbReference>
<accession>A0ABD0SEB3</accession>
<dbReference type="AlphaFoldDB" id="A0ABD0SEB3"/>
<keyword evidence="1" id="KW-0175">Coiled coil</keyword>
<protein>
    <submittedName>
        <fullName evidence="2">Uncharacterized protein</fullName>
    </submittedName>
</protein>
<dbReference type="SUPFAM" id="SSF57903">
    <property type="entry name" value="FYVE/PHD zinc finger"/>
    <property type="match status" value="1"/>
</dbReference>
<sequence length="488" mass="57084">MSEKKMSCAQCQKVIKHKQFLKCARCKLTYDLKCTNKEKLYNLMDKERKAKWICDNCRYKGTPKNSQPIQRLQSHDKQKTVIKGKNIDLKKPAAINPMLSVENMDSKLHDDIYTDNVTHRKKQTERNITSIPTRNSFDSLQTDINDAYDDDDEYDFSCITPPKLNRSCPEIIIKSHLDYEAIQLKLYSLQQKYESAENQIEILLSENFTLKKTIEQYKSRMCNLTSMCKNTDQLSEKKCKSDSIRKSIRKRRSTNNCSFTTEATPLSPPVETTKRHEYYTDNKQKRKINLISTNKNNKVLSLALRTFQDKYQLCHYKLPHQGILDTLQTITEKTRLLTKGDYCVIMVGEKDFETSQNYSLLVKQIRNKLINLNHTNIIICLPTFKCGILTQLFNRRIEIFNRILYLDIKMNEYAYILDSNRHLTYDYKMFSGPQGIMNNRGMTNVLADLKLLIEDIQLHTSSYDDPVSSMASQSEEYCEISTEEFFRG</sequence>
<dbReference type="Proteomes" id="UP001549921">
    <property type="component" value="Unassembled WGS sequence"/>
</dbReference>
<dbReference type="InterPro" id="IPR011011">
    <property type="entry name" value="Znf_FYVE_PHD"/>
</dbReference>
<comment type="caution">
    <text evidence="2">The sequence shown here is derived from an EMBL/GenBank/DDBJ whole genome shotgun (WGS) entry which is preliminary data.</text>
</comment>
<gene>
    <name evidence="2" type="ORF">ABMA28_009554</name>
</gene>
<feature type="coiled-coil region" evidence="1">
    <location>
        <begin position="179"/>
        <end position="213"/>
    </location>
</feature>
<evidence type="ECO:0000313" key="3">
    <source>
        <dbReference type="Proteomes" id="UP001549921"/>
    </source>
</evidence>
<organism evidence="2 3">
    <name type="scientific">Loxostege sticticalis</name>
    <name type="common">Beet webworm moth</name>
    <dbReference type="NCBI Taxonomy" id="481309"/>
    <lineage>
        <taxon>Eukaryota</taxon>
        <taxon>Metazoa</taxon>
        <taxon>Ecdysozoa</taxon>
        <taxon>Arthropoda</taxon>
        <taxon>Hexapoda</taxon>
        <taxon>Insecta</taxon>
        <taxon>Pterygota</taxon>
        <taxon>Neoptera</taxon>
        <taxon>Endopterygota</taxon>
        <taxon>Lepidoptera</taxon>
        <taxon>Glossata</taxon>
        <taxon>Ditrysia</taxon>
        <taxon>Pyraloidea</taxon>
        <taxon>Crambidae</taxon>
        <taxon>Pyraustinae</taxon>
        <taxon>Loxostege</taxon>
    </lineage>
</organism>
<proteinExistence type="predicted"/>
<evidence type="ECO:0000256" key="1">
    <source>
        <dbReference type="SAM" id="Coils"/>
    </source>
</evidence>
<reference evidence="2 3" key="1">
    <citation type="submission" date="2024-06" db="EMBL/GenBank/DDBJ databases">
        <title>A chromosome-level genome assembly of beet webworm, Loxostege sticticalis.</title>
        <authorList>
            <person name="Zhang Y."/>
        </authorList>
    </citation>
    <scope>NUCLEOTIDE SEQUENCE [LARGE SCALE GENOMIC DNA]</scope>
    <source>
        <strain evidence="2">AQ028</strain>
        <tissue evidence="2">Male pupae</tissue>
    </source>
</reference>
<dbReference type="InterPro" id="IPR013083">
    <property type="entry name" value="Znf_RING/FYVE/PHD"/>
</dbReference>
<evidence type="ECO:0000313" key="2">
    <source>
        <dbReference type="EMBL" id="KAL0812177.1"/>
    </source>
</evidence>